<keyword evidence="3" id="KW-0067">ATP-binding</keyword>
<protein>
    <recommendedName>
        <fullName evidence="4">UspA domain-containing protein</fullName>
    </recommendedName>
</protein>
<keyword evidence="2" id="KW-0547">Nucleotide-binding</keyword>
<name>A0A2N7Q7T2_9BACT</name>
<dbReference type="InterPro" id="IPR006016">
    <property type="entry name" value="UspA"/>
</dbReference>
<comment type="similarity">
    <text evidence="1">Belongs to the universal stress protein A family.</text>
</comment>
<evidence type="ECO:0000256" key="2">
    <source>
        <dbReference type="ARBA" id="ARBA00022741"/>
    </source>
</evidence>
<dbReference type="PANTHER" id="PTHR46268">
    <property type="entry name" value="STRESS RESPONSE PROTEIN NHAX"/>
    <property type="match status" value="1"/>
</dbReference>
<evidence type="ECO:0000256" key="3">
    <source>
        <dbReference type="ARBA" id="ARBA00022840"/>
    </source>
</evidence>
<evidence type="ECO:0000256" key="1">
    <source>
        <dbReference type="ARBA" id="ARBA00008791"/>
    </source>
</evidence>
<evidence type="ECO:0000259" key="4">
    <source>
        <dbReference type="Pfam" id="PF00582"/>
    </source>
</evidence>
<comment type="caution">
    <text evidence="5">The sequence shown here is derived from an EMBL/GenBank/DDBJ whole genome shotgun (WGS) entry which is preliminary data.</text>
</comment>
<organism evidence="5 6">
    <name type="scientific">Thermodesulfobacterium geofontis</name>
    <dbReference type="NCBI Taxonomy" id="1295609"/>
    <lineage>
        <taxon>Bacteria</taxon>
        <taxon>Pseudomonadati</taxon>
        <taxon>Thermodesulfobacteriota</taxon>
        <taxon>Thermodesulfobacteria</taxon>
        <taxon>Thermodesulfobacteriales</taxon>
        <taxon>Thermodesulfobacteriaceae</taxon>
        <taxon>Thermodesulfobacterium</taxon>
    </lineage>
</organism>
<dbReference type="InterPro" id="IPR006015">
    <property type="entry name" value="Universal_stress_UspA"/>
</dbReference>
<evidence type="ECO:0000313" key="5">
    <source>
        <dbReference type="EMBL" id="PMP94215.1"/>
    </source>
</evidence>
<dbReference type="PANTHER" id="PTHR46268:SF27">
    <property type="entry name" value="UNIVERSAL STRESS PROTEIN RV2623"/>
    <property type="match status" value="1"/>
</dbReference>
<dbReference type="CDD" id="cd00293">
    <property type="entry name" value="USP-like"/>
    <property type="match status" value="1"/>
</dbReference>
<sequence>YYEKSFHNFIKIDKNSKKSTNLTKVLDILKLIFKNIRRFRKCKITKSMIVEFKTIAIPVDFSEVSSVIAEWGKALAKKLGAKIILINVVEDISAFDVTTDPKTLQELEKTLLEGAREYMQSFLNKHFSDFPEVKPVITKGKVMEKIIEVAKENGADLIIMGTHGRKGLDKIIFGSVAEGVVKYSPIPVLTINPYRIKDIEK</sequence>
<accession>A0A2N7Q7T2</accession>
<feature type="domain" description="UspA" evidence="4">
    <location>
        <begin position="52"/>
        <end position="191"/>
    </location>
</feature>
<feature type="non-terminal residue" evidence="5">
    <location>
        <position position="1"/>
    </location>
</feature>
<dbReference type="PRINTS" id="PR01438">
    <property type="entry name" value="UNVRSLSTRESS"/>
</dbReference>
<evidence type="ECO:0000313" key="6">
    <source>
        <dbReference type="Proteomes" id="UP000235619"/>
    </source>
</evidence>
<dbReference type="Pfam" id="PF00582">
    <property type="entry name" value="Usp"/>
    <property type="match status" value="1"/>
</dbReference>
<proteinExistence type="inferred from homology"/>
<reference evidence="5 6" key="1">
    <citation type="submission" date="2018-01" db="EMBL/GenBank/DDBJ databases">
        <title>Metagenomic assembled genomes from two thermal pools in the Uzon Caldera, Kamchatka, Russia.</title>
        <authorList>
            <person name="Wilkins L."/>
            <person name="Ettinger C."/>
        </authorList>
    </citation>
    <scope>NUCLEOTIDE SEQUENCE [LARGE SCALE GENOMIC DNA]</scope>
    <source>
        <strain evidence="5">ARK-04</strain>
    </source>
</reference>
<dbReference type="AlphaFoldDB" id="A0A2N7Q7T2"/>
<dbReference type="Proteomes" id="UP000235619">
    <property type="component" value="Unassembled WGS sequence"/>
</dbReference>
<dbReference type="GO" id="GO:0005524">
    <property type="term" value="F:ATP binding"/>
    <property type="evidence" value="ECO:0007669"/>
    <property type="project" value="UniProtKB-KW"/>
</dbReference>
<dbReference type="InterPro" id="IPR014729">
    <property type="entry name" value="Rossmann-like_a/b/a_fold"/>
</dbReference>
<gene>
    <name evidence="5" type="ORF">C0169_06775</name>
</gene>
<dbReference type="EMBL" id="PNJD01000417">
    <property type="protein sequence ID" value="PMP94215.1"/>
    <property type="molecule type" value="Genomic_DNA"/>
</dbReference>
<dbReference type="SUPFAM" id="SSF52402">
    <property type="entry name" value="Adenine nucleotide alpha hydrolases-like"/>
    <property type="match status" value="1"/>
</dbReference>
<dbReference type="Gene3D" id="3.40.50.620">
    <property type="entry name" value="HUPs"/>
    <property type="match status" value="1"/>
</dbReference>